<name>A0A0E0KNX4_ORYPU</name>
<evidence type="ECO:0000313" key="2">
    <source>
        <dbReference type="Proteomes" id="UP000026962"/>
    </source>
</evidence>
<dbReference type="Gramene" id="OPUNC04G05950.1">
    <property type="protein sequence ID" value="OPUNC04G05950.1"/>
    <property type="gene ID" value="OPUNC04G05950"/>
</dbReference>
<reference evidence="1" key="2">
    <citation type="submission" date="2018-05" db="EMBL/GenBank/DDBJ databases">
        <title>OpunRS2 (Oryza punctata Reference Sequence Version 2).</title>
        <authorList>
            <person name="Zhang J."/>
            <person name="Kudrna D."/>
            <person name="Lee S."/>
            <person name="Talag J."/>
            <person name="Welchert J."/>
            <person name="Wing R.A."/>
        </authorList>
    </citation>
    <scope>NUCLEOTIDE SEQUENCE [LARGE SCALE GENOMIC DNA]</scope>
</reference>
<organism evidence="1">
    <name type="scientific">Oryza punctata</name>
    <name type="common">Red rice</name>
    <dbReference type="NCBI Taxonomy" id="4537"/>
    <lineage>
        <taxon>Eukaryota</taxon>
        <taxon>Viridiplantae</taxon>
        <taxon>Streptophyta</taxon>
        <taxon>Embryophyta</taxon>
        <taxon>Tracheophyta</taxon>
        <taxon>Spermatophyta</taxon>
        <taxon>Magnoliopsida</taxon>
        <taxon>Liliopsida</taxon>
        <taxon>Poales</taxon>
        <taxon>Poaceae</taxon>
        <taxon>BOP clade</taxon>
        <taxon>Oryzoideae</taxon>
        <taxon>Oryzeae</taxon>
        <taxon>Oryzinae</taxon>
        <taxon>Oryza</taxon>
    </lineage>
</organism>
<dbReference type="AlphaFoldDB" id="A0A0E0KNX4"/>
<reference evidence="1" key="1">
    <citation type="submission" date="2015-04" db="UniProtKB">
        <authorList>
            <consortium name="EnsemblPlants"/>
        </authorList>
    </citation>
    <scope>IDENTIFICATION</scope>
</reference>
<accession>A0A0E0KNX4</accession>
<proteinExistence type="predicted"/>
<keyword evidence="2" id="KW-1185">Reference proteome</keyword>
<sequence length="183" mass="20606">METSHPGTRFDALTLSHSPPELAAQSSLPSKAETLAATFQWLPRSSAPGNTLFGGVVLWDASFHRRRHRFVTGVPEPFAPPLLLTLIWLFLSVCALDRVLKIFLRSLELKWTQKATLKLQKATFRKASHRWLYEQVLGWTCGRGFGQVDMIHNSGIHQSSDRLVLLRPSKCPTARTDQYPTGQ</sequence>
<protein>
    <submittedName>
        <fullName evidence="1">Uncharacterized protein</fullName>
    </submittedName>
</protein>
<evidence type="ECO:0000313" key="1">
    <source>
        <dbReference type="EnsemblPlants" id="OPUNC04G05950.1"/>
    </source>
</evidence>
<dbReference type="Proteomes" id="UP000026962">
    <property type="component" value="Chromosome 4"/>
</dbReference>
<dbReference type="HOGENOM" id="CLU_115143_0_0_1"/>
<dbReference type="EnsemblPlants" id="OPUNC04G05950.1">
    <property type="protein sequence ID" value="OPUNC04G05950.1"/>
    <property type="gene ID" value="OPUNC04G05950"/>
</dbReference>